<dbReference type="Proteomes" id="UP000016620">
    <property type="component" value="Unassembled WGS sequence"/>
</dbReference>
<accession>U2FBZ2</accession>
<feature type="region of interest" description="Disordered" evidence="1">
    <location>
        <begin position="1"/>
        <end position="57"/>
    </location>
</feature>
<proteinExistence type="predicted"/>
<evidence type="ECO:0000313" key="2">
    <source>
        <dbReference type="EMBL" id="ERJ27887.1"/>
    </source>
</evidence>
<comment type="caution">
    <text evidence="2">The sequence shown here is derived from an EMBL/GenBank/DDBJ whole genome shotgun (WGS) entry which is preliminary data.</text>
</comment>
<sequence>MMRKIARGFSKNGTSKMQKTPAKSKRKNMLSRAVSIIEKDKVSPDKDPKNTPLNKNM</sequence>
<reference evidence="2 3" key="1">
    <citation type="journal article" date="2013" name="BMC Genomics">
        <title>Comparative genomics of Campylobacter concisus isolates reveals genetic diversity and provides insights into disease association.</title>
        <authorList>
            <person name="Deshpande N.P."/>
            <person name="Kaakoush N.O."/>
            <person name="Wilkins M.R."/>
            <person name="Mitchell H.M."/>
        </authorList>
    </citation>
    <scope>NUCLEOTIDE SEQUENCE [LARGE SCALE GENOMIC DNA]</scope>
    <source>
        <strain evidence="2 3">UNSWCS</strain>
    </source>
</reference>
<evidence type="ECO:0000256" key="1">
    <source>
        <dbReference type="SAM" id="MobiDB-lite"/>
    </source>
</evidence>
<name>U2FBZ2_9BACT</name>
<protein>
    <submittedName>
        <fullName evidence="2">Uncharacterized protein</fullName>
    </submittedName>
</protein>
<dbReference type="EMBL" id="ANNG01000030">
    <property type="protein sequence ID" value="ERJ27887.1"/>
    <property type="molecule type" value="Genomic_DNA"/>
</dbReference>
<gene>
    <name evidence="2" type="ORF">UNSWCS_485</name>
</gene>
<dbReference type="RefSeq" id="WP_021087898.1">
    <property type="nucleotide sequence ID" value="NZ_ANNG01000030.1"/>
</dbReference>
<evidence type="ECO:0000313" key="3">
    <source>
        <dbReference type="Proteomes" id="UP000016620"/>
    </source>
</evidence>
<organism evidence="2 3">
    <name type="scientific">Campylobacter concisus UNSWCS</name>
    <dbReference type="NCBI Taxonomy" id="1242968"/>
    <lineage>
        <taxon>Bacteria</taxon>
        <taxon>Pseudomonadati</taxon>
        <taxon>Campylobacterota</taxon>
        <taxon>Epsilonproteobacteria</taxon>
        <taxon>Campylobacterales</taxon>
        <taxon>Campylobacteraceae</taxon>
        <taxon>Campylobacter</taxon>
    </lineage>
</organism>
<feature type="compositionally biased region" description="Basic and acidic residues" evidence="1">
    <location>
        <begin position="37"/>
        <end position="49"/>
    </location>
</feature>
<dbReference type="PATRIC" id="fig|1242968.3.peg.1461"/>
<dbReference type="AlphaFoldDB" id="U2FBZ2"/>